<dbReference type="Pfam" id="PF00439">
    <property type="entry name" value="Bromodomain"/>
    <property type="match status" value="1"/>
</dbReference>
<dbReference type="OrthoDB" id="21648at2759"/>
<dbReference type="EMBL" id="CAJDYZ010000726">
    <property type="protein sequence ID" value="CAD1468547.1"/>
    <property type="molecule type" value="Genomic_DNA"/>
</dbReference>
<keyword evidence="4" id="KW-1185">Reference proteome</keyword>
<dbReference type="InterPro" id="IPR036427">
    <property type="entry name" value="Bromodomain-like_sf"/>
</dbReference>
<accession>A0A6V7GU54</accession>
<comment type="caution">
    <text evidence="3">The sequence shown here is derived from an EMBL/GenBank/DDBJ whole genome shotgun (WGS) entry which is preliminary data.</text>
</comment>
<evidence type="ECO:0000256" key="1">
    <source>
        <dbReference type="ARBA" id="ARBA00023117"/>
    </source>
</evidence>
<sequence length="206" mass="23249">MIKHLLEKPMQGVDRNIPVLDRVKAEKRGIQLGDADESLTEISKRIPNQQLLPPSTGEHRICITSCHKNSRAYTSSTVIDSFSTTMEKRDPKQFLAWKGTESIAPELSQIITNSKDFSTLKQKIDDNSYQNLNKFVENFKLMCDTPSPKKLPVGLKMVAPGVLRQIRPVLTYMQDISKDELGFKLGKEYFNNPDVSKIGANRLGRA</sequence>
<proteinExistence type="predicted"/>
<dbReference type="InterPro" id="IPR001487">
    <property type="entry name" value="Bromodomain"/>
</dbReference>
<dbReference type="SUPFAM" id="SSF47370">
    <property type="entry name" value="Bromodomain"/>
    <property type="match status" value="1"/>
</dbReference>
<feature type="domain" description="Bromo" evidence="2">
    <location>
        <begin position="85"/>
        <end position="144"/>
    </location>
</feature>
<name>A0A6V7GU54_9HYME</name>
<evidence type="ECO:0000313" key="3">
    <source>
        <dbReference type="EMBL" id="CAD1468547.1"/>
    </source>
</evidence>
<evidence type="ECO:0000313" key="4">
    <source>
        <dbReference type="Proteomes" id="UP000752696"/>
    </source>
</evidence>
<protein>
    <recommendedName>
        <fullName evidence="2">Bromo domain-containing protein</fullName>
    </recommendedName>
</protein>
<organism evidence="3 4">
    <name type="scientific">Heterotrigona itama</name>
    <dbReference type="NCBI Taxonomy" id="395501"/>
    <lineage>
        <taxon>Eukaryota</taxon>
        <taxon>Metazoa</taxon>
        <taxon>Ecdysozoa</taxon>
        <taxon>Arthropoda</taxon>
        <taxon>Hexapoda</taxon>
        <taxon>Insecta</taxon>
        <taxon>Pterygota</taxon>
        <taxon>Neoptera</taxon>
        <taxon>Endopterygota</taxon>
        <taxon>Hymenoptera</taxon>
        <taxon>Apocrita</taxon>
        <taxon>Aculeata</taxon>
        <taxon>Apoidea</taxon>
        <taxon>Anthophila</taxon>
        <taxon>Apidae</taxon>
        <taxon>Heterotrigona</taxon>
    </lineage>
</organism>
<reference evidence="3" key="1">
    <citation type="submission" date="2020-07" db="EMBL/GenBank/DDBJ databases">
        <authorList>
            <person name="Nazaruddin N."/>
        </authorList>
    </citation>
    <scope>NUCLEOTIDE SEQUENCE</scope>
</reference>
<evidence type="ECO:0000259" key="2">
    <source>
        <dbReference type="Pfam" id="PF00439"/>
    </source>
</evidence>
<dbReference type="Proteomes" id="UP000752696">
    <property type="component" value="Unassembled WGS sequence"/>
</dbReference>
<keyword evidence="1" id="KW-0103">Bromodomain</keyword>
<dbReference type="Gene3D" id="1.20.920.10">
    <property type="entry name" value="Bromodomain-like"/>
    <property type="match status" value="1"/>
</dbReference>
<gene>
    <name evidence="3" type="ORF">MHI_LOCUS53662</name>
</gene>
<dbReference type="AlphaFoldDB" id="A0A6V7GU54"/>